<organism evidence="2 3">
    <name type="scientific">Modicisalibacter muralis</name>
    <dbReference type="NCBI Taxonomy" id="119000"/>
    <lineage>
        <taxon>Bacteria</taxon>
        <taxon>Pseudomonadati</taxon>
        <taxon>Pseudomonadota</taxon>
        <taxon>Gammaproteobacteria</taxon>
        <taxon>Oceanospirillales</taxon>
        <taxon>Halomonadaceae</taxon>
        <taxon>Modicisalibacter</taxon>
    </lineage>
</organism>
<sequence>MTDYRLYLLTWLALLALLACAVAATHWLAGWLAWTTVALCALAMASLVIILFMGLRHANALLRVFGVGGVLWLGFLVVLTLADYLTR</sequence>
<proteinExistence type="predicted"/>
<reference evidence="2 3" key="1">
    <citation type="submission" date="2016-10" db="EMBL/GenBank/DDBJ databases">
        <authorList>
            <person name="de Groot N.N."/>
        </authorList>
    </citation>
    <scope>NUCLEOTIDE SEQUENCE [LARGE SCALE GENOMIC DNA]</scope>
    <source>
        <strain evidence="2 3">DSM 14789</strain>
    </source>
</reference>
<keyword evidence="3" id="KW-1185">Reference proteome</keyword>
<protein>
    <submittedName>
        <fullName evidence="2">Cytochrome c oxidase subunit 4</fullName>
    </submittedName>
</protein>
<evidence type="ECO:0000256" key="1">
    <source>
        <dbReference type="SAM" id="Phobius"/>
    </source>
</evidence>
<dbReference type="AlphaFoldDB" id="A0A1G9MDA8"/>
<feature type="transmembrane region" description="Helical" evidence="1">
    <location>
        <begin position="60"/>
        <end position="82"/>
    </location>
</feature>
<dbReference type="InterPro" id="IPR011743">
    <property type="entry name" value="Caa3_sub_IV"/>
</dbReference>
<keyword evidence="1" id="KW-0472">Membrane</keyword>
<gene>
    <name evidence="2" type="ORF">SAMN05661010_02420</name>
</gene>
<dbReference type="STRING" id="119000.SAMN05661010_02420"/>
<evidence type="ECO:0000313" key="3">
    <source>
        <dbReference type="Proteomes" id="UP000198654"/>
    </source>
</evidence>
<dbReference type="NCBIfam" id="TIGR02229">
    <property type="entry name" value="caa3_sub_IV"/>
    <property type="match status" value="1"/>
</dbReference>
<feature type="transmembrane region" description="Helical" evidence="1">
    <location>
        <begin position="33"/>
        <end position="53"/>
    </location>
</feature>
<keyword evidence="1" id="KW-1133">Transmembrane helix</keyword>
<evidence type="ECO:0000313" key="2">
    <source>
        <dbReference type="EMBL" id="SDL72260.1"/>
    </source>
</evidence>
<dbReference type="RefSeq" id="WP_089728889.1">
    <property type="nucleotide sequence ID" value="NZ_FNGI01000006.1"/>
</dbReference>
<name>A0A1G9MDA8_9GAMM</name>
<dbReference type="PROSITE" id="PS51257">
    <property type="entry name" value="PROKAR_LIPOPROTEIN"/>
    <property type="match status" value="1"/>
</dbReference>
<dbReference type="EMBL" id="FNGI01000006">
    <property type="protein sequence ID" value="SDL72260.1"/>
    <property type="molecule type" value="Genomic_DNA"/>
</dbReference>
<dbReference type="Proteomes" id="UP000198654">
    <property type="component" value="Unassembled WGS sequence"/>
</dbReference>
<keyword evidence="1" id="KW-0812">Transmembrane</keyword>
<accession>A0A1G9MDA8</accession>